<sequence length="150" mass="17240">MIVGNILAPLHWLPVTVRQAIERFKVNKIRERPGGRYAIDGDRLFVLISDDMTEPREARLAEYHMHYLEIHIVLDGREGIAFSCHPAGHAGNNWLVENDVVFIAEGQQEKILILEPDDFAIFWPGEVYKPLCAVDEPARLRKAIIKMWVK</sequence>
<proteinExistence type="predicted"/>
<organism evidence="1 2">
    <name type="scientific">Tenebrionibacter intestinalis</name>
    <dbReference type="NCBI Taxonomy" id="2799638"/>
    <lineage>
        <taxon>Bacteria</taxon>
        <taxon>Pseudomonadati</taxon>
        <taxon>Pseudomonadota</taxon>
        <taxon>Gammaproteobacteria</taxon>
        <taxon>Enterobacterales</taxon>
        <taxon>Enterobacteriaceae</taxon>
        <taxon>Tenebrionibacter/Tenebrionicola group</taxon>
        <taxon>Tenebrionibacter</taxon>
    </lineage>
</organism>
<accession>A0A8K0XXF5</accession>
<dbReference type="InterPro" id="IPR037012">
    <property type="entry name" value="NanQ/TabA/YiaL_sf"/>
</dbReference>
<dbReference type="Gene3D" id="2.60.120.370">
    <property type="entry name" value="YhcH/YjgK/YiaL"/>
    <property type="match status" value="1"/>
</dbReference>
<dbReference type="SUPFAM" id="SSF51197">
    <property type="entry name" value="Clavaminate synthase-like"/>
    <property type="match status" value="1"/>
</dbReference>
<dbReference type="RefSeq" id="WP_238713854.1">
    <property type="nucleotide sequence ID" value="NZ_JAEPBH010000022.1"/>
</dbReference>
<dbReference type="Pfam" id="PF04074">
    <property type="entry name" value="DUF386"/>
    <property type="match status" value="1"/>
</dbReference>
<dbReference type="PANTHER" id="PTHR34986:SF4">
    <property type="entry name" value="EVOLVED BETA-GALACTOSIDASE SUBUNIT BETA-RELATED"/>
    <property type="match status" value="1"/>
</dbReference>
<gene>
    <name evidence="1" type="ORF">JJB97_09890</name>
</gene>
<dbReference type="GO" id="GO:0044010">
    <property type="term" value="P:single-species biofilm formation"/>
    <property type="evidence" value="ECO:0007669"/>
    <property type="project" value="TreeGrafter"/>
</dbReference>
<dbReference type="GO" id="GO:0005829">
    <property type="term" value="C:cytosol"/>
    <property type="evidence" value="ECO:0007669"/>
    <property type="project" value="TreeGrafter"/>
</dbReference>
<name>A0A8K0XXF5_9ENTR</name>
<evidence type="ECO:0000313" key="1">
    <source>
        <dbReference type="EMBL" id="MBK4715638.1"/>
    </source>
</evidence>
<dbReference type="InterPro" id="IPR004375">
    <property type="entry name" value="NanQ/TabA/YiaL"/>
</dbReference>
<dbReference type="AlphaFoldDB" id="A0A8K0XXF5"/>
<dbReference type="NCBIfam" id="TIGR00022">
    <property type="entry name" value="YhcH/YjgK/YiaL family protein"/>
    <property type="match status" value="1"/>
</dbReference>
<dbReference type="Proteomes" id="UP000659047">
    <property type="component" value="Unassembled WGS sequence"/>
</dbReference>
<keyword evidence="2" id="KW-1185">Reference proteome</keyword>
<reference evidence="1" key="1">
    <citation type="submission" date="2021-01" db="EMBL/GenBank/DDBJ databases">
        <title>Intestinitalea alba gen. nov., sp. nov., a novel genus of the family Enterobacteriaceae, isolated from the gut of the plastic-eating mealworm Tenebrio molitor L.</title>
        <authorList>
            <person name="Yang Y."/>
        </authorList>
    </citation>
    <scope>NUCLEOTIDE SEQUENCE</scope>
    <source>
        <strain evidence="1">BIT-L3</strain>
    </source>
</reference>
<dbReference type="EMBL" id="JAEPBH010000022">
    <property type="protein sequence ID" value="MBK4715638.1"/>
    <property type="molecule type" value="Genomic_DNA"/>
</dbReference>
<protein>
    <submittedName>
        <fullName evidence="1">YhcH/YjgK/YiaL family protein</fullName>
    </submittedName>
</protein>
<evidence type="ECO:0000313" key="2">
    <source>
        <dbReference type="Proteomes" id="UP000659047"/>
    </source>
</evidence>
<comment type="caution">
    <text evidence="1">The sequence shown here is derived from an EMBL/GenBank/DDBJ whole genome shotgun (WGS) entry which is preliminary data.</text>
</comment>
<dbReference type="PANTHER" id="PTHR34986">
    <property type="entry name" value="EVOLVED BETA-GALACTOSIDASE SUBUNIT BETA"/>
    <property type="match status" value="1"/>
</dbReference>